<organism evidence="3 4">
    <name type="scientific">Enorma phocaeensis</name>
    <dbReference type="NCBI Taxonomy" id="1871019"/>
    <lineage>
        <taxon>Bacteria</taxon>
        <taxon>Bacillati</taxon>
        <taxon>Actinomycetota</taxon>
        <taxon>Coriobacteriia</taxon>
        <taxon>Coriobacteriales</taxon>
        <taxon>Coriobacteriaceae</taxon>
        <taxon>Enorma</taxon>
    </lineage>
</organism>
<sequence>MTGLGDRDRAVSVFIQTLGSLPGIGPRSVQNILVMKHAEICSAGLLDEAFARGLEIKAVDKALAREGVSWNACEQAAGEIMERAEREGLSVLNPLMPEYPQRLLRNRRFPPVLFVRGVAAALNADRSVAIVGSREPTEFGAEMARRLAALLAEDGYAVVSGLALGSDSAGHEGALDAGGVTVAVLSTPVEGAVYPRQNQGLAERIVEGGGALVSEYAPGVPIPQRQFASNLVARDEWQPALADGIIAVETSVKGGTKHALRAARDTQTPIAVFDYRSRHGVDFLGDPRFGGNVAYLREGLASPLFGPETIEAFKTRMDRYRSAYRNVHWDDGGGGATDAADDAIAIKIDQDGQTGFIL</sequence>
<gene>
    <name evidence="3" type="ORF">K8V70_02375</name>
</gene>
<evidence type="ECO:0000313" key="3">
    <source>
        <dbReference type="EMBL" id="HJG36698.1"/>
    </source>
</evidence>
<name>A0A921ISL7_9ACTN</name>
<dbReference type="EMBL" id="DYUZ01000009">
    <property type="protein sequence ID" value="HJG36698.1"/>
    <property type="molecule type" value="Genomic_DNA"/>
</dbReference>
<reference evidence="3" key="2">
    <citation type="submission" date="2021-09" db="EMBL/GenBank/DDBJ databases">
        <authorList>
            <person name="Gilroy R."/>
        </authorList>
    </citation>
    <scope>NUCLEOTIDE SEQUENCE</scope>
    <source>
        <strain evidence="3">ChiHjej13B12-9602</strain>
    </source>
</reference>
<proteinExistence type="inferred from homology"/>
<dbReference type="InterPro" id="IPR057666">
    <property type="entry name" value="DrpA_SLOG"/>
</dbReference>
<dbReference type="Proteomes" id="UP000753256">
    <property type="component" value="Unassembled WGS sequence"/>
</dbReference>
<dbReference type="PANTHER" id="PTHR43022">
    <property type="entry name" value="PROTEIN SMF"/>
    <property type="match status" value="1"/>
</dbReference>
<reference evidence="3" key="1">
    <citation type="journal article" date="2021" name="PeerJ">
        <title>Extensive microbial diversity within the chicken gut microbiome revealed by metagenomics and culture.</title>
        <authorList>
            <person name="Gilroy R."/>
            <person name="Ravi A."/>
            <person name="Getino M."/>
            <person name="Pursley I."/>
            <person name="Horton D.L."/>
            <person name="Alikhan N.F."/>
            <person name="Baker D."/>
            <person name="Gharbi K."/>
            <person name="Hall N."/>
            <person name="Watson M."/>
            <person name="Adriaenssens E.M."/>
            <person name="Foster-Nyarko E."/>
            <person name="Jarju S."/>
            <person name="Secka A."/>
            <person name="Antonio M."/>
            <person name="Oren A."/>
            <person name="Chaudhuri R.R."/>
            <person name="La Ragione R."/>
            <person name="Hildebrand F."/>
            <person name="Pallen M.J."/>
        </authorList>
    </citation>
    <scope>NUCLEOTIDE SEQUENCE</scope>
    <source>
        <strain evidence="3">ChiHjej13B12-9602</strain>
    </source>
</reference>
<comment type="caution">
    <text evidence="3">The sequence shown here is derived from an EMBL/GenBank/DDBJ whole genome shotgun (WGS) entry which is preliminary data.</text>
</comment>
<evidence type="ECO:0000256" key="1">
    <source>
        <dbReference type="ARBA" id="ARBA00006525"/>
    </source>
</evidence>
<dbReference type="SUPFAM" id="SSF102405">
    <property type="entry name" value="MCP/YpsA-like"/>
    <property type="match status" value="1"/>
</dbReference>
<evidence type="ECO:0000259" key="2">
    <source>
        <dbReference type="Pfam" id="PF02481"/>
    </source>
</evidence>
<evidence type="ECO:0000313" key="4">
    <source>
        <dbReference type="Proteomes" id="UP000753256"/>
    </source>
</evidence>
<accession>A0A921ISL7</accession>
<dbReference type="InterPro" id="IPR003488">
    <property type="entry name" value="DprA"/>
</dbReference>
<feature type="domain" description="Smf/DprA SLOG" evidence="2">
    <location>
        <begin position="96"/>
        <end position="275"/>
    </location>
</feature>
<dbReference type="Gene3D" id="3.40.50.450">
    <property type="match status" value="1"/>
</dbReference>
<dbReference type="Pfam" id="PF02481">
    <property type="entry name" value="DNA_processg_A"/>
    <property type="match status" value="1"/>
</dbReference>
<dbReference type="RefSeq" id="WP_273189016.1">
    <property type="nucleotide sequence ID" value="NZ_DYUZ01000009.1"/>
</dbReference>
<dbReference type="PANTHER" id="PTHR43022:SF1">
    <property type="entry name" value="PROTEIN SMF"/>
    <property type="match status" value="1"/>
</dbReference>
<protein>
    <submittedName>
        <fullName evidence="3">DNA-protecting protein DprA</fullName>
    </submittedName>
</protein>
<comment type="similarity">
    <text evidence="1">Belongs to the DprA/Smf family.</text>
</comment>
<dbReference type="GO" id="GO:0009294">
    <property type="term" value="P:DNA-mediated transformation"/>
    <property type="evidence" value="ECO:0007669"/>
    <property type="project" value="InterPro"/>
</dbReference>
<dbReference type="AlphaFoldDB" id="A0A921ISL7"/>